<name>A0A941F505_9BACT</name>
<organism evidence="2 3">
    <name type="scientific">Carboxylicivirga sediminis</name>
    <dbReference type="NCBI Taxonomy" id="2006564"/>
    <lineage>
        <taxon>Bacteria</taxon>
        <taxon>Pseudomonadati</taxon>
        <taxon>Bacteroidota</taxon>
        <taxon>Bacteroidia</taxon>
        <taxon>Marinilabiliales</taxon>
        <taxon>Marinilabiliaceae</taxon>
        <taxon>Carboxylicivirga</taxon>
    </lineage>
</organism>
<dbReference type="AlphaFoldDB" id="A0A941F505"/>
<dbReference type="SUPFAM" id="SSF53335">
    <property type="entry name" value="S-adenosyl-L-methionine-dependent methyltransferases"/>
    <property type="match status" value="1"/>
</dbReference>
<keyword evidence="2" id="KW-0489">Methyltransferase</keyword>
<dbReference type="Proteomes" id="UP000679220">
    <property type="component" value="Unassembled WGS sequence"/>
</dbReference>
<dbReference type="Pfam" id="PF13679">
    <property type="entry name" value="Methyltransf_32"/>
    <property type="match status" value="1"/>
</dbReference>
<dbReference type="GO" id="GO:0032259">
    <property type="term" value="P:methylation"/>
    <property type="evidence" value="ECO:0007669"/>
    <property type="project" value="UniProtKB-KW"/>
</dbReference>
<evidence type="ECO:0000313" key="3">
    <source>
        <dbReference type="Proteomes" id="UP000679220"/>
    </source>
</evidence>
<reference evidence="2" key="1">
    <citation type="journal article" date="2018" name="Int. J. Syst. Evol. Microbiol.">
        <title>Carboxylicivirga sediminis sp. nov., isolated from coastal sediment.</title>
        <authorList>
            <person name="Wang F.Q."/>
            <person name="Ren L.H."/>
            <person name="Zou R.J."/>
            <person name="Sun Y.Z."/>
            <person name="Liu X.J."/>
            <person name="Jiang F."/>
            <person name="Liu L.J."/>
        </authorList>
    </citation>
    <scope>NUCLEOTIDE SEQUENCE</scope>
    <source>
        <strain evidence="2">JR1</strain>
    </source>
</reference>
<dbReference type="PANTHER" id="PTHR13369:SF3">
    <property type="entry name" value="METHYLTRANSFERASE DOMAIN-CONTAINING PROTEIN"/>
    <property type="match status" value="1"/>
</dbReference>
<dbReference type="PANTHER" id="PTHR13369">
    <property type="match status" value="1"/>
</dbReference>
<protein>
    <submittedName>
        <fullName evidence="2">SAM-dependent methyltransferase</fullName>
    </submittedName>
</protein>
<dbReference type="Gene3D" id="3.40.50.150">
    <property type="entry name" value="Vaccinia Virus protein VP39"/>
    <property type="match status" value="1"/>
</dbReference>
<sequence length="265" mass="30753">MLINKLNREALSDLFQVIKLQSRNAYISKDNEVKIEQIIAYLEVIHAELRRLSKKRPVVIIDSGAGNCYLSYLVYYFYQHIEQRPVIIHCIDNNERLMRQNEELARRLNFTNMQFHACDIEAFEVKGSVDMVYSLHACDTATDKSIHLGVRSQAGIILSVSCCQHSLSLKSDSLKAVLRHKAFRDKTLMMVADSMRALLLEQLGYKVGIFDFVSSRYTEKNTMVRARRTEFRQQLNIGEEYEKLQNEFGMRPYLETLVETGELVE</sequence>
<gene>
    <name evidence="2" type="ORF">KDU71_07195</name>
</gene>
<accession>A0A941F505</accession>
<dbReference type="RefSeq" id="WP_212189244.1">
    <property type="nucleotide sequence ID" value="NZ_JAGTAR010000008.1"/>
</dbReference>
<keyword evidence="3" id="KW-1185">Reference proteome</keyword>
<dbReference type="InterPro" id="IPR029063">
    <property type="entry name" value="SAM-dependent_MTases_sf"/>
</dbReference>
<keyword evidence="2" id="KW-0808">Transferase</keyword>
<evidence type="ECO:0000259" key="1">
    <source>
        <dbReference type="Pfam" id="PF13679"/>
    </source>
</evidence>
<feature type="domain" description="Methyltransferase" evidence="1">
    <location>
        <begin position="34"/>
        <end position="168"/>
    </location>
</feature>
<evidence type="ECO:0000313" key="2">
    <source>
        <dbReference type="EMBL" id="MBR8535340.1"/>
    </source>
</evidence>
<comment type="caution">
    <text evidence="2">The sequence shown here is derived from an EMBL/GenBank/DDBJ whole genome shotgun (WGS) entry which is preliminary data.</text>
</comment>
<dbReference type="GO" id="GO:0005737">
    <property type="term" value="C:cytoplasm"/>
    <property type="evidence" value="ECO:0007669"/>
    <property type="project" value="TreeGrafter"/>
</dbReference>
<dbReference type="GO" id="GO:0008168">
    <property type="term" value="F:methyltransferase activity"/>
    <property type="evidence" value="ECO:0007669"/>
    <property type="project" value="UniProtKB-KW"/>
</dbReference>
<proteinExistence type="predicted"/>
<dbReference type="InterPro" id="IPR025714">
    <property type="entry name" value="Methyltranfer_dom"/>
</dbReference>
<dbReference type="EMBL" id="JAGTAR010000008">
    <property type="protein sequence ID" value="MBR8535340.1"/>
    <property type="molecule type" value="Genomic_DNA"/>
</dbReference>
<reference evidence="2" key="2">
    <citation type="submission" date="2021-04" db="EMBL/GenBank/DDBJ databases">
        <authorList>
            <person name="Zhang T."/>
            <person name="Zhang Y."/>
            <person name="Lu D."/>
            <person name="Zuo D."/>
            <person name="Du Z."/>
        </authorList>
    </citation>
    <scope>NUCLEOTIDE SEQUENCE</scope>
    <source>
        <strain evidence="2">JR1</strain>
    </source>
</reference>